<sequence>MSESDTDLLALQIKKELYEYIGPLLFGRRLYSALGYPSVNAFRQSVSRKTVPVEVFRLDYRRGRFALSRDVAEWLATQRQDIIKKRMKEVIHSDSLRGS</sequence>
<accession>A0A918JL53</accession>
<evidence type="ECO:0008006" key="3">
    <source>
        <dbReference type="Google" id="ProtNLM"/>
    </source>
</evidence>
<dbReference type="AlphaFoldDB" id="A0A918JL53"/>
<dbReference type="Proteomes" id="UP000631300">
    <property type="component" value="Unassembled WGS sequence"/>
</dbReference>
<dbReference type="EMBL" id="BMXP01000004">
    <property type="protein sequence ID" value="GGW87338.1"/>
    <property type="molecule type" value="Genomic_DNA"/>
</dbReference>
<proteinExistence type="predicted"/>
<comment type="caution">
    <text evidence="1">The sequence shown here is derived from an EMBL/GenBank/DDBJ whole genome shotgun (WGS) entry which is preliminary data.</text>
</comment>
<evidence type="ECO:0000313" key="2">
    <source>
        <dbReference type="Proteomes" id="UP000631300"/>
    </source>
</evidence>
<reference evidence="1" key="1">
    <citation type="journal article" date="2014" name="Int. J. Syst. Evol. Microbiol.">
        <title>Complete genome sequence of Corynebacterium casei LMG S-19264T (=DSM 44701T), isolated from a smear-ripened cheese.</title>
        <authorList>
            <consortium name="US DOE Joint Genome Institute (JGI-PGF)"/>
            <person name="Walter F."/>
            <person name="Albersmeier A."/>
            <person name="Kalinowski J."/>
            <person name="Ruckert C."/>
        </authorList>
    </citation>
    <scope>NUCLEOTIDE SEQUENCE</scope>
    <source>
        <strain evidence="1">KCTC 22164</strain>
    </source>
</reference>
<name>A0A918JL53_9ALTE</name>
<protein>
    <recommendedName>
        <fullName evidence="3">Pyocin activator protein PrtN</fullName>
    </recommendedName>
</protein>
<reference evidence="1" key="2">
    <citation type="submission" date="2020-09" db="EMBL/GenBank/DDBJ databases">
        <authorList>
            <person name="Sun Q."/>
            <person name="Kim S."/>
        </authorList>
    </citation>
    <scope>NUCLEOTIDE SEQUENCE</scope>
    <source>
        <strain evidence="1">KCTC 22164</strain>
    </source>
</reference>
<keyword evidence="2" id="KW-1185">Reference proteome</keyword>
<organism evidence="1 2">
    <name type="scientific">Alteromonas halophila</name>
    <dbReference type="NCBI Taxonomy" id="516698"/>
    <lineage>
        <taxon>Bacteria</taxon>
        <taxon>Pseudomonadati</taxon>
        <taxon>Pseudomonadota</taxon>
        <taxon>Gammaproteobacteria</taxon>
        <taxon>Alteromonadales</taxon>
        <taxon>Alteromonadaceae</taxon>
        <taxon>Alteromonas/Salinimonas group</taxon>
        <taxon>Alteromonas</taxon>
    </lineage>
</organism>
<gene>
    <name evidence="1" type="ORF">GCM10007391_21550</name>
</gene>
<evidence type="ECO:0000313" key="1">
    <source>
        <dbReference type="EMBL" id="GGW87338.1"/>
    </source>
</evidence>